<evidence type="ECO:0000313" key="1">
    <source>
        <dbReference type="EMBL" id="CAI8024052.1"/>
    </source>
</evidence>
<sequence>MSTQESNWGVASFATVTFRRVLPATLDGVLLAAVAVELEDQRSSLLSRRNRRRLLLALSTLALRISLQPCVPFDRTILSVALELAK</sequence>
<gene>
    <name evidence="1" type="ORF">GBAR_LOCUS14011</name>
</gene>
<accession>A0AA35S7P9</accession>
<keyword evidence="2" id="KW-1185">Reference proteome</keyword>
<proteinExistence type="predicted"/>
<dbReference type="AlphaFoldDB" id="A0AA35S7P9"/>
<comment type="caution">
    <text evidence="1">The sequence shown here is derived from an EMBL/GenBank/DDBJ whole genome shotgun (WGS) entry which is preliminary data.</text>
</comment>
<organism evidence="1 2">
    <name type="scientific">Geodia barretti</name>
    <name type="common">Barrett's horny sponge</name>
    <dbReference type="NCBI Taxonomy" id="519541"/>
    <lineage>
        <taxon>Eukaryota</taxon>
        <taxon>Metazoa</taxon>
        <taxon>Porifera</taxon>
        <taxon>Demospongiae</taxon>
        <taxon>Heteroscleromorpha</taxon>
        <taxon>Tetractinellida</taxon>
        <taxon>Astrophorina</taxon>
        <taxon>Geodiidae</taxon>
        <taxon>Geodia</taxon>
    </lineage>
</organism>
<protein>
    <submittedName>
        <fullName evidence="1">Uncharacterized protein</fullName>
    </submittedName>
</protein>
<name>A0AA35S7P9_GEOBA</name>
<dbReference type="Proteomes" id="UP001174909">
    <property type="component" value="Unassembled WGS sequence"/>
</dbReference>
<dbReference type="EMBL" id="CASHTH010002049">
    <property type="protein sequence ID" value="CAI8024052.1"/>
    <property type="molecule type" value="Genomic_DNA"/>
</dbReference>
<reference evidence="1" key="1">
    <citation type="submission" date="2023-03" db="EMBL/GenBank/DDBJ databases">
        <authorList>
            <person name="Steffen K."/>
            <person name="Cardenas P."/>
        </authorList>
    </citation>
    <scope>NUCLEOTIDE SEQUENCE</scope>
</reference>
<evidence type="ECO:0000313" key="2">
    <source>
        <dbReference type="Proteomes" id="UP001174909"/>
    </source>
</evidence>